<protein>
    <submittedName>
        <fullName evidence="2">Tetratricopeptide repeat protein</fullName>
    </submittedName>
</protein>
<dbReference type="SUPFAM" id="SSF48452">
    <property type="entry name" value="TPR-like"/>
    <property type="match status" value="1"/>
</dbReference>
<evidence type="ECO:0000313" key="2">
    <source>
        <dbReference type="EMBL" id="RZS81477.1"/>
    </source>
</evidence>
<dbReference type="PROSITE" id="PS50005">
    <property type="entry name" value="TPR"/>
    <property type="match status" value="1"/>
</dbReference>
<feature type="repeat" description="TPR" evidence="1">
    <location>
        <begin position="22"/>
        <end position="55"/>
    </location>
</feature>
<dbReference type="EMBL" id="SGXC01000002">
    <property type="protein sequence ID" value="RZS81477.1"/>
    <property type="molecule type" value="Genomic_DNA"/>
</dbReference>
<organism evidence="2 3">
    <name type="scientific">Pigmentiphaga kullae</name>
    <dbReference type="NCBI Taxonomy" id="151784"/>
    <lineage>
        <taxon>Bacteria</taxon>
        <taxon>Pseudomonadati</taxon>
        <taxon>Pseudomonadota</taxon>
        <taxon>Betaproteobacteria</taxon>
        <taxon>Burkholderiales</taxon>
        <taxon>Alcaligenaceae</taxon>
        <taxon>Pigmentiphaga</taxon>
    </lineage>
</organism>
<dbReference type="InterPro" id="IPR011990">
    <property type="entry name" value="TPR-like_helical_dom_sf"/>
</dbReference>
<evidence type="ECO:0000313" key="3">
    <source>
        <dbReference type="Proteomes" id="UP000292445"/>
    </source>
</evidence>
<evidence type="ECO:0000256" key="1">
    <source>
        <dbReference type="PROSITE-ProRule" id="PRU00339"/>
    </source>
</evidence>
<dbReference type="Proteomes" id="UP000292445">
    <property type="component" value="Unassembled WGS sequence"/>
</dbReference>
<dbReference type="Gene3D" id="1.25.40.10">
    <property type="entry name" value="Tetratricopeptide repeat domain"/>
    <property type="match status" value="1"/>
</dbReference>
<sequence>MNAKAMDKNNFLKMIAAGRDNALLRFTLGNLYLEEDDAASAAEHLRRAVELDAGYAAAWKQLGKALLALGREDEARAAWGEGIAAASAKGSVQAVKEMQVQLRRLDKKRQP</sequence>
<dbReference type="AlphaFoldDB" id="A0A4Q7NFL8"/>
<proteinExistence type="predicted"/>
<dbReference type="SMART" id="SM00028">
    <property type="entry name" value="TPR"/>
    <property type="match status" value="2"/>
</dbReference>
<reference evidence="2 3" key="1">
    <citation type="submission" date="2019-02" db="EMBL/GenBank/DDBJ databases">
        <title>Genomic Encyclopedia of Type Strains, Phase IV (KMG-IV): sequencing the most valuable type-strain genomes for metagenomic binning, comparative biology and taxonomic classification.</title>
        <authorList>
            <person name="Goeker M."/>
        </authorList>
    </citation>
    <scope>NUCLEOTIDE SEQUENCE [LARGE SCALE GENOMIC DNA]</scope>
    <source>
        <strain evidence="2 3">K24</strain>
    </source>
</reference>
<keyword evidence="1" id="KW-0802">TPR repeat</keyword>
<comment type="caution">
    <text evidence="2">The sequence shown here is derived from an EMBL/GenBank/DDBJ whole genome shotgun (WGS) entry which is preliminary data.</text>
</comment>
<keyword evidence="3" id="KW-1185">Reference proteome</keyword>
<name>A0A4Q7NFL8_9BURK</name>
<accession>A0A4Q7NFL8</accession>
<dbReference type="Pfam" id="PF14559">
    <property type="entry name" value="TPR_19"/>
    <property type="match status" value="1"/>
</dbReference>
<dbReference type="OrthoDB" id="8421013at2"/>
<dbReference type="InterPro" id="IPR019734">
    <property type="entry name" value="TPR_rpt"/>
</dbReference>
<gene>
    <name evidence="2" type="ORF">EV675_4101</name>
</gene>